<name>A0A4Y2HP85_ARAVE</name>
<feature type="non-terminal residue" evidence="1">
    <location>
        <position position="1"/>
    </location>
</feature>
<sequence>FEVHWSSKRQFNSELLLYGESTCLLKWLGRTTSRHPGTKEGCGKVAISLSIGRLRKDFRSNRFGNHCHKAYVGKLFMSYVIAFPDKPFPQNSRRKEFYEPPVPLCIATSGIV</sequence>
<evidence type="ECO:0000313" key="2">
    <source>
        <dbReference type="Proteomes" id="UP000499080"/>
    </source>
</evidence>
<comment type="caution">
    <text evidence="1">The sequence shown here is derived from an EMBL/GenBank/DDBJ whole genome shotgun (WGS) entry which is preliminary data.</text>
</comment>
<reference evidence="1 2" key="1">
    <citation type="journal article" date="2019" name="Sci. Rep.">
        <title>Orb-weaving spider Araneus ventricosus genome elucidates the spidroin gene catalogue.</title>
        <authorList>
            <person name="Kono N."/>
            <person name="Nakamura H."/>
            <person name="Ohtoshi R."/>
            <person name="Moran D.A.P."/>
            <person name="Shinohara A."/>
            <person name="Yoshida Y."/>
            <person name="Fujiwara M."/>
            <person name="Mori M."/>
            <person name="Tomita M."/>
            <person name="Arakawa K."/>
        </authorList>
    </citation>
    <scope>NUCLEOTIDE SEQUENCE [LARGE SCALE GENOMIC DNA]</scope>
</reference>
<accession>A0A4Y2HP85</accession>
<dbReference type="AlphaFoldDB" id="A0A4Y2HP85"/>
<gene>
    <name evidence="1" type="ORF">AVEN_109992_1</name>
</gene>
<feature type="non-terminal residue" evidence="1">
    <location>
        <position position="112"/>
    </location>
</feature>
<protein>
    <submittedName>
        <fullName evidence="1">Uncharacterized protein</fullName>
    </submittedName>
</protein>
<proteinExistence type="predicted"/>
<organism evidence="1 2">
    <name type="scientific">Araneus ventricosus</name>
    <name type="common">Orbweaver spider</name>
    <name type="synonym">Epeira ventricosa</name>
    <dbReference type="NCBI Taxonomy" id="182803"/>
    <lineage>
        <taxon>Eukaryota</taxon>
        <taxon>Metazoa</taxon>
        <taxon>Ecdysozoa</taxon>
        <taxon>Arthropoda</taxon>
        <taxon>Chelicerata</taxon>
        <taxon>Arachnida</taxon>
        <taxon>Araneae</taxon>
        <taxon>Araneomorphae</taxon>
        <taxon>Entelegynae</taxon>
        <taxon>Araneoidea</taxon>
        <taxon>Araneidae</taxon>
        <taxon>Araneus</taxon>
    </lineage>
</organism>
<dbReference type="Proteomes" id="UP000499080">
    <property type="component" value="Unassembled WGS sequence"/>
</dbReference>
<evidence type="ECO:0000313" key="1">
    <source>
        <dbReference type="EMBL" id="GBM67181.1"/>
    </source>
</evidence>
<keyword evidence="2" id="KW-1185">Reference proteome</keyword>
<dbReference type="EMBL" id="BGPR01182584">
    <property type="protein sequence ID" value="GBM67181.1"/>
    <property type="molecule type" value="Genomic_DNA"/>
</dbReference>